<protein>
    <submittedName>
        <fullName evidence="3">Membrane-bound oxidoreductase, subunit MbxL</fullName>
    </submittedName>
</protein>
<dbReference type="Gene3D" id="1.10.645.10">
    <property type="entry name" value="Cytochrome-c3 Hydrogenase, chain B"/>
    <property type="match status" value="1"/>
</dbReference>
<dbReference type="FunCoup" id="I0A2Y2">
    <property type="interactions" value="70"/>
</dbReference>
<keyword evidence="1" id="KW-0472">Membrane</keyword>
<dbReference type="Proteomes" id="UP000007391">
    <property type="component" value="Chromosome"/>
</dbReference>
<evidence type="ECO:0000313" key="3">
    <source>
        <dbReference type="EMBL" id="AFH43339.1"/>
    </source>
</evidence>
<dbReference type="InterPro" id="IPR001135">
    <property type="entry name" value="NADH_Q_OxRdtase_suD"/>
</dbReference>
<dbReference type="Pfam" id="PF00346">
    <property type="entry name" value="Complex1_49kDa"/>
    <property type="match status" value="1"/>
</dbReference>
<keyword evidence="1" id="KW-1133">Transmembrane helix</keyword>
<dbReference type="GO" id="GO:0048038">
    <property type="term" value="F:quinone binding"/>
    <property type="evidence" value="ECO:0007669"/>
    <property type="project" value="InterPro"/>
</dbReference>
<dbReference type="eggNOG" id="arCOG01548">
    <property type="taxonomic scope" value="Archaea"/>
</dbReference>
<evidence type="ECO:0000313" key="4">
    <source>
        <dbReference type="Proteomes" id="UP000007391"/>
    </source>
</evidence>
<organism evidence="3 4">
    <name type="scientific">Fervidicoccus fontis (strain DSM 19380 / JCM 18336 / VKM B-2539 / Kam940)</name>
    <dbReference type="NCBI Taxonomy" id="1163730"/>
    <lineage>
        <taxon>Archaea</taxon>
        <taxon>Thermoproteota</taxon>
        <taxon>Thermoprotei</taxon>
        <taxon>Fervidicoccales</taxon>
        <taxon>Fervidicoccaceae</taxon>
        <taxon>Fervidicoccus</taxon>
    </lineage>
</organism>
<dbReference type="InterPro" id="IPR029014">
    <property type="entry name" value="NiFe-Hase_large"/>
</dbReference>
<sequence length="405" mass="46408">MLELQIENIQNQFISTRKIDDNTMVLFIGPQHPSSGHMRFIVKVDGDIVTEVDPDIGYVHRTMEKLSETKEWVKDTVLFERLAILDAGNISLGYVLALEKLLGIDVPPRALYLRTILSEINRIASHLYGMGILAIMLGSSTGYMWFFGDREVPIELAERMSGARLTHSYHIPGGVRRDVPKDFFDELERGISYIERRLKEYEIMFVNNPVIRSRLENVGVMSKEMAVSLGVVGPNLRASGVSYDVRVEEPYNAYTEIDFEVPIYKEGDCLARVMQRVDEIRQSISMLRQLSKKIPDGPIFNEKYMKQFTKIMKDIYDAEKRVKLPASFLNLKPQKGTAYSRIEASRGELFYYIESSGDLKPYRVRVVTPSFRNSIILKYLPVGYRLADLVAIYGSIDYFPPEADR</sequence>
<dbReference type="AlphaFoldDB" id="I0A2Y2"/>
<dbReference type="HOGENOM" id="CLU_015134_1_2_2"/>
<keyword evidence="4" id="KW-1185">Reference proteome</keyword>
<feature type="transmembrane region" description="Helical" evidence="1">
    <location>
        <begin position="127"/>
        <end position="146"/>
    </location>
</feature>
<keyword evidence="1" id="KW-0812">Transmembrane</keyword>
<dbReference type="GeneID" id="12450466"/>
<dbReference type="EMBL" id="CP003423">
    <property type="protein sequence ID" value="AFH43339.1"/>
    <property type="molecule type" value="Genomic_DNA"/>
</dbReference>
<dbReference type="SUPFAM" id="SSF56762">
    <property type="entry name" value="HydB/Nqo4-like"/>
    <property type="match status" value="1"/>
</dbReference>
<dbReference type="GO" id="GO:0016651">
    <property type="term" value="F:oxidoreductase activity, acting on NAD(P)H"/>
    <property type="evidence" value="ECO:0007669"/>
    <property type="project" value="InterPro"/>
</dbReference>
<reference evidence="3 4" key="2">
    <citation type="journal article" date="2014" name="Extremophiles">
        <title>Analysis of the complete genome of Fervidococcus fontis confirms the distinct phylogenetic position of the order Fervidicoccales and suggests its environmental function.</title>
        <authorList>
            <person name="Lebedinsky A.V."/>
            <person name="Mardanov A.V."/>
            <person name="Kublanov I.V."/>
            <person name="Gumerov V.M."/>
            <person name="Beletsky A.V."/>
            <person name="Perevalova A.A."/>
            <person name="Bidzhieva S.Kh."/>
            <person name="Bonch-Osmolovskaya E.A."/>
            <person name="Skryabin K.G."/>
            <person name="Ravin N.V."/>
        </authorList>
    </citation>
    <scope>NUCLEOTIDE SEQUENCE [LARGE SCALE GENOMIC DNA]</scope>
    <source>
        <strain evidence="4">DSM 19380 / VKM B-2539 / Kam940</strain>
    </source>
</reference>
<dbReference type="NCBIfam" id="NF004739">
    <property type="entry name" value="PRK06075.1"/>
    <property type="match status" value="1"/>
</dbReference>
<dbReference type="InterPro" id="IPR022885">
    <property type="entry name" value="NDH1_su_D/H"/>
</dbReference>
<name>I0A2Y2_FERFK</name>
<dbReference type="InParanoid" id="I0A2Y2"/>
<gene>
    <name evidence="3" type="ordered locus">FFONT_1351</name>
</gene>
<dbReference type="STRING" id="1163730.FFONT_1351"/>
<feature type="domain" description="NADH-quinone oxidoreductase subunit D" evidence="2">
    <location>
        <begin position="137"/>
        <end position="405"/>
    </location>
</feature>
<dbReference type="KEGG" id="ffo:FFONT_1351"/>
<reference evidence="4" key="1">
    <citation type="submission" date="2012-03" db="EMBL/GenBank/DDBJ databases">
        <title>Fervidicoccus fontis complete genome analysis confirms its distinct phylogenetic position and predicts its environmental function.</title>
        <authorList>
            <person name="Lebedinsky A.V."/>
            <person name="Mardanov A.V."/>
            <person name="Gumerov V.M."/>
            <person name="Beletsky A.V."/>
            <person name="Kublanov I.V."/>
            <person name="Perevalova A.A."/>
            <person name="Bonch-Osmolovskaya E.A."/>
            <person name="Ravin N.V."/>
            <person name="Skryabin K.G."/>
        </authorList>
    </citation>
    <scope>NUCLEOTIDE SEQUENCE [LARGE SCALE GENOMIC DNA]</scope>
    <source>
        <strain evidence="4">DSM 19380 / VKM B-2539 / Kam940</strain>
    </source>
</reference>
<dbReference type="RefSeq" id="WP_014558488.1">
    <property type="nucleotide sequence ID" value="NC_017461.1"/>
</dbReference>
<dbReference type="PANTHER" id="PTHR11993:SF10">
    <property type="entry name" value="NADH DEHYDROGENASE [UBIQUINONE] IRON-SULFUR PROTEIN 2, MITOCHONDRIAL"/>
    <property type="match status" value="1"/>
</dbReference>
<evidence type="ECO:0000256" key="1">
    <source>
        <dbReference type="SAM" id="Phobius"/>
    </source>
</evidence>
<dbReference type="PANTHER" id="PTHR11993">
    <property type="entry name" value="NADH-UBIQUINONE OXIDOREDUCTASE 49 KDA SUBUNIT"/>
    <property type="match status" value="1"/>
</dbReference>
<accession>I0A2Y2</accession>
<evidence type="ECO:0000259" key="2">
    <source>
        <dbReference type="Pfam" id="PF00346"/>
    </source>
</evidence>
<dbReference type="GO" id="GO:0051287">
    <property type="term" value="F:NAD binding"/>
    <property type="evidence" value="ECO:0007669"/>
    <property type="project" value="InterPro"/>
</dbReference>
<proteinExistence type="predicted"/>